<proteinExistence type="predicted"/>
<accession>A0A822ZSD3</accession>
<comment type="caution">
    <text evidence="1">The sequence shown here is derived from an EMBL/GenBank/DDBJ whole genome shotgun (WGS) entry which is preliminary data.</text>
</comment>
<protein>
    <submittedName>
        <fullName evidence="1">Uncharacterized protein</fullName>
    </submittedName>
</protein>
<organism evidence="1 2">
    <name type="scientific">Nelumbo nucifera</name>
    <name type="common">Sacred lotus</name>
    <dbReference type="NCBI Taxonomy" id="4432"/>
    <lineage>
        <taxon>Eukaryota</taxon>
        <taxon>Viridiplantae</taxon>
        <taxon>Streptophyta</taxon>
        <taxon>Embryophyta</taxon>
        <taxon>Tracheophyta</taxon>
        <taxon>Spermatophyta</taxon>
        <taxon>Magnoliopsida</taxon>
        <taxon>Proteales</taxon>
        <taxon>Nelumbonaceae</taxon>
        <taxon>Nelumbo</taxon>
    </lineage>
</organism>
<evidence type="ECO:0000313" key="2">
    <source>
        <dbReference type="Proteomes" id="UP000607653"/>
    </source>
</evidence>
<dbReference type="Proteomes" id="UP000607653">
    <property type="component" value="Unassembled WGS sequence"/>
</dbReference>
<dbReference type="AlphaFoldDB" id="A0A822ZSD3"/>
<keyword evidence="2" id="KW-1185">Reference proteome</keyword>
<gene>
    <name evidence="1" type="ORF">HUJ06_004546</name>
</gene>
<dbReference type="EMBL" id="DUZY01000007">
    <property type="protein sequence ID" value="DAD46315.1"/>
    <property type="molecule type" value="Genomic_DNA"/>
</dbReference>
<name>A0A822ZSD3_NELNU</name>
<reference evidence="1 2" key="1">
    <citation type="journal article" date="2020" name="Mol. Biol. Evol.">
        <title>Distinct Expression and Methylation Patterns for Genes with Different Fates following a Single Whole-Genome Duplication in Flowering Plants.</title>
        <authorList>
            <person name="Shi T."/>
            <person name="Rahmani R.S."/>
            <person name="Gugger P.F."/>
            <person name="Wang M."/>
            <person name="Li H."/>
            <person name="Zhang Y."/>
            <person name="Li Z."/>
            <person name="Wang Q."/>
            <person name="Van de Peer Y."/>
            <person name="Marchal K."/>
            <person name="Chen J."/>
        </authorList>
    </citation>
    <scope>NUCLEOTIDE SEQUENCE [LARGE SCALE GENOMIC DNA]</scope>
    <source>
        <tissue evidence="1">Leaf</tissue>
    </source>
</reference>
<sequence>MLNSHINRGQTWKGKSGSFDQTKCKYATFSFS</sequence>
<evidence type="ECO:0000313" key="1">
    <source>
        <dbReference type="EMBL" id="DAD46315.1"/>
    </source>
</evidence>